<dbReference type="InterPro" id="IPR046820">
    <property type="entry name" value="MmeI_TRD"/>
</dbReference>
<dbReference type="RefSeq" id="WP_006270182.1">
    <property type="nucleotide sequence ID" value="NZ_AICQ01000035.1"/>
</dbReference>
<sequence length="89" mass="9979">MNTREQENSKFYIIVPSTSSKNCCYIPIGFLGGSVIPTNSAIIIENATLYDLGILTSNVHMSWMWALAGRLEMSYRYSAKSSLQQFSMT</sequence>
<evidence type="ECO:0000259" key="1">
    <source>
        <dbReference type="Pfam" id="PF20466"/>
    </source>
</evidence>
<organism evidence="2 3">
    <name type="scientific">Streptococcus constellatus subsp. constellatus SK53</name>
    <dbReference type="NCBI Taxonomy" id="1095730"/>
    <lineage>
        <taxon>Bacteria</taxon>
        <taxon>Bacillati</taxon>
        <taxon>Bacillota</taxon>
        <taxon>Bacilli</taxon>
        <taxon>Lactobacillales</taxon>
        <taxon>Streptococcaceae</taxon>
        <taxon>Streptococcus</taxon>
        <taxon>Streptococcus anginosus group</taxon>
    </lineage>
</organism>
<evidence type="ECO:0000313" key="2">
    <source>
        <dbReference type="EMBL" id="EID19895.1"/>
    </source>
</evidence>
<dbReference type="Proteomes" id="UP000005070">
    <property type="component" value="Unassembled WGS sequence"/>
</dbReference>
<dbReference type="GeneID" id="93848467"/>
<comment type="caution">
    <text evidence="2">The sequence shown here is derived from an EMBL/GenBank/DDBJ whole genome shotgun (WGS) entry which is preliminary data.</text>
</comment>
<proteinExistence type="predicted"/>
<dbReference type="AlphaFoldDB" id="A0AAD2SW70"/>
<protein>
    <recommendedName>
        <fullName evidence="1">MmeI-like target recognition domain-containing protein</fullName>
    </recommendedName>
</protein>
<dbReference type="EMBL" id="AICQ01000035">
    <property type="protein sequence ID" value="EID19895.1"/>
    <property type="molecule type" value="Genomic_DNA"/>
</dbReference>
<feature type="domain" description="MmeI-like target recognition" evidence="1">
    <location>
        <begin position="4"/>
        <end position="84"/>
    </location>
</feature>
<dbReference type="Pfam" id="PF20466">
    <property type="entry name" value="MmeI_TRD"/>
    <property type="match status" value="1"/>
</dbReference>
<accession>A0AAD2SW70</accession>
<reference evidence="2 3" key="1">
    <citation type="submission" date="2012-01" db="EMBL/GenBank/DDBJ databases">
        <authorList>
            <person name="Harkins D.M."/>
            <person name="Madupu R."/>
            <person name="Durkin A.S."/>
            <person name="Torralba M."/>
            <person name="Methe B."/>
            <person name="Sutton G.G."/>
            <person name="Nelson K.E."/>
        </authorList>
    </citation>
    <scope>NUCLEOTIDE SEQUENCE [LARGE SCALE GENOMIC DNA]</scope>
    <source>
        <strain evidence="2 3">SK53</strain>
    </source>
</reference>
<gene>
    <name evidence="2" type="ORF">HMPREF1044_1832</name>
</gene>
<evidence type="ECO:0000313" key="3">
    <source>
        <dbReference type="Proteomes" id="UP000005070"/>
    </source>
</evidence>
<name>A0AAD2SW70_STRCV</name>